<protein>
    <submittedName>
        <fullName evidence="1">Uncharacterized protein</fullName>
    </submittedName>
</protein>
<organism evidence="1">
    <name type="scientific">Myoviridae sp. ctsip2</name>
    <dbReference type="NCBI Taxonomy" id="2826705"/>
    <lineage>
        <taxon>Viruses</taxon>
        <taxon>Duplodnaviria</taxon>
        <taxon>Heunggongvirae</taxon>
        <taxon>Uroviricota</taxon>
        <taxon>Caudoviricetes</taxon>
    </lineage>
</organism>
<dbReference type="EMBL" id="BK015070">
    <property type="protein sequence ID" value="DAD89852.1"/>
    <property type="molecule type" value="Genomic_DNA"/>
</dbReference>
<reference evidence="1" key="1">
    <citation type="journal article" date="2021" name="Proc. Natl. Acad. Sci. U.S.A.">
        <title>A Catalog of Tens of Thousands of Viruses from Human Metagenomes Reveals Hidden Associations with Chronic Diseases.</title>
        <authorList>
            <person name="Tisza M.J."/>
            <person name="Buck C.B."/>
        </authorList>
    </citation>
    <scope>NUCLEOTIDE SEQUENCE</scope>
    <source>
        <strain evidence="1">Ctsip2</strain>
    </source>
</reference>
<sequence length="259" mass="29521">MLDELKDVFELATGATAFVNSILELKKNNKKSDEDNAVIKSSGDYAQIGSSGYYAQIESIGLTSVIAAIGFWSVAKGKKGSWLTLAEYRTDENNRLYPYFVKTEYIDGERIKEDTFYGLYNKEFREVIEVDGIKSLLVSTKGNVQKVVLNEDFEPSYIFTKDGISAHGKSVKQAYRDWLFKQSDRDVSKYENLNPDETHNVSFWYECYRTITGACALGTEHFIEQNKDKKEATLREVIELTKGQYGHNTFVEFFGEVSE</sequence>
<evidence type="ECO:0000313" key="1">
    <source>
        <dbReference type="EMBL" id="DAD89852.1"/>
    </source>
</evidence>
<accession>A0A8S5N5Y2</accession>
<name>A0A8S5N5Y2_9CAUD</name>
<proteinExistence type="predicted"/>